<dbReference type="AlphaFoldDB" id="A0A8S3EJB2"/>
<proteinExistence type="predicted"/>
<comment type="caution">
    <text evidence="3">The sequence shown here is derived from an EMBL/GenBank/DDBJ whole genome shotgun (WGS) entry which is preliminary data.</text>
</comment>
<evidence type="ECO:0000256" key="1">
    <source>
        <dbReference type="ARBA" id="ARBA00022574"/>
    </source>
</evidence>
<gene>
    <name evidence="3" type="ORF">BYL167_LOCUS61035</name>
</gene>
<dbReference type="PANTHER" id="PTHR19919">
    <property type="entry name" value="WD REPEAT CONTAINING PROTEIN"/>
    <property type="match status" value="1"/>
</dbReference>
<dbReference type="Proteomes" id="UP000681967">
    <property type="component" value="Unassembled WGS sequence"/>
</dbReference>
<organism evidence="3 4">
    <name type="scientific">Rotaria magnacalcarata</name>
    <dbReference type="NCBI Taxonomy" id="392030"/>
    <lineage>
        <taxon>Eukaryota</taxon>
        <taxon>Metazoa</taxon>
        <taxon>Spiralia</taxon>
        <taxon>Gnathifera</taxon>
        <taxon>Rotifera</taxon>
        <taxon>Eurotatoria</taxon>
        <taxon>Bdelloidea</taxon>
        <taxon>Philodinida</taxon>
        <taxon>Philodinidae</taxon>
        <taxon>Rotaria</taxon>
    </lineage>
</organism>
<name>A0A8S3EJB2_9BILA</name>
<dbReference type="InterPro" id="IPR045159">
    <property type="entry name" value="DCAF7-like"/>
</dbReference>
<protein>
    <submittedName>
        <fullName evidence="3">Uncharacterized protein</fullName>
    </submittedName>
</protein>
<sequence length="76" mass="8996">MTSTSANIPQTKRKEIYKYEAPWMVYAMNWSIRPDKRFRLALGSFVEEYNNKVQIVSLDEDTSEFVARSTFDHPYP</sequence>
<dbReference type="EMBL" id="CAJOBH010231758">
    <property type="protein sequence ID" value="CAF5074313.1"/>
    <property type="molecule type" value="Genomic_DNA"/>
</dbReference>
<keyword evidence="1" id="KW-0853">WD repeat</keyword>
<evidence type="ECO:0000313" key="4">
    <source>
        <dbReference type="Proteomes" id="UP000681967"/>
    </source>
</evidence>
<keyword evidence="2" id="KW-0677">Repeat</keyword>
<feature type="non-terminal residue" evidence="3">
    <location>
        <position position="76"/>
    </location>
</feature>
<reference evidence="3" key="1">
    <citation type="submission" date="2021-02" db="EMBL/GenBank/DDBJ databases">
        <authorList>
            <person name="Nowell W R."/>
        </authorList>
    </citation>
    <scope>NUCLEOTIDE SEQUENCE</scope>
</reference>
<evidence type="ECO:0000313" key="3">
    <source>
        <dbReference type="EMBL" id="CAF5074313.1"/>
    </source>
</evidence>
<accession>A0A8S3EJB2</accession>
<evidence type="ECO:0000256" key="2">
    <source>
        <dbReference type="ARBA" id="ARBA00022737"/>
    </source>
</evidence>